<dbReference type="AlphaFoldDB" id="A0A067MXY9"/>
<evidence type="ECO:0000313" key="2">
    <source>
        <dbReference type="EMBL" id="KDQ16747.1"/>
    </source>
</evidence>
<dbReference type="EMBL" id="KL198026">
    <property type="protein sequence ID" value="KDQ16747.1"/>
    <property type="molecule type" value="Genomic_DNA"/>
</dbReference>
<dbReference type="SUPFAM" id="SSF56112">
    <property type="entry name" value="Protein kinase-like (PK-like)"/>
    <property type="match status" value="1"/>
</dbReference>
<dbReference type="Proteomes" id="UP000027195">
    <property type="component" value="Unassembled WGS sequence"/>
</dbReference>
<evidence type="ECO:0000313" key="3">
    <source>
        <dbReference type="Proteomes" id="UP000027195"/>
    </source>
</evidence>
<evidence type="ECO:0008006" key="4">
    <source>
        <dbReference type="Google" id="ProtNLM"/>
    </source>
</evidence>
<reference evidence="3" key="1">
    <citation type="journal article" date="2014" name="Proc. Natl. Acad. Sci. U.S.A.">
        <title>Extensive sampling of basidiomycete genomes demonstrates inadequacy of the white-rot/brown-rot paradigm for wood decay fungi.</title>
        <authorList>
            <person name="Riley R."/>
            <person name="Salamov A.A."/>
            <person name="Brown D.W."/>
            <person name="Nagy L.G."/>
            <person name="Floudas D."/>
            <person name="Held B.W."/>
            <person name="Levasseur A."/>
            <person name="Lombard V."/>
            <person name="Morin E."/>
            <person name="Otillar R."/>
            <person name="Lindquist E.A."/>
            <person name="Sun H."/>
            <person name="LaButti K.M."/>
            <person name="Schmutz J."/>
            <person name="Jabbour D."/>
            <person name="Luo H."/>
            <person name="Baker S.E."/>
            <person name="Pisabarro A.G."/>
            <person name="Walton J.D."/>
            <person name="Blanchette R.A."/>
            <person name="Henrissat B."/>
            <person name="Martin F."/>
            <person name="Cullen D."/>
            <person name="Hibbett D.S."/>
            <person name="Grigoriev I.V."/>
        </authorList>
    </citation>
    <scope>NUCLEOTIDE SEQUENCE [LARGE SCALE GENOMIC DNA]</scope>
    <source>
        <strain evidence="3">FD-172 SS1</strain>
    </source>
</reference>
<dbReference type="InterPro" id="IPR011009">
    <property type="entry name" value="Kinase-like_dom_sf"/>
</dbReference>
<dbReference type="HOGENOM" id="CLU_1083963_0_0_1"/>
<accession>A0A067MXY9</accession>
<name>A0A067MXY9_BOTB1</name>
<feature type="non-terminal residue" evidence="2">
    <location>
        <position position="257"/>
    </location>
</feature>
<feature type="non-terminal residue" evidence="2">
    <location>
        <position position="1"/>
    </location>
</feature>
<dbReference type="InParanoid" id="A0A067MXY9"/>
<proteinExistence type="predicted"/>
<keyword evidence="3" id="KW-1185">Reference proteome</keyword>
<organism evidence="2 3">
    <name type="scientific">Botryobasidium botryosum (strain FD-172 SS1)</name>
    <dbReference type="NCBI Taxonomy" id="930990"/>
    <lineage>
        <taxon>Eukaryota</taxon>
        <taxon>Fungi</taxon>
        <taxon>Dikarya</taxon>
        <taxon>Basidiomycota</taxon>
        <taxon>Agaricomycotina</taxon>
        <taxon>Agaricomycetes</taxon>
        <taxon>Cantharellales</taxon>
        <taxon>Botryobasidiaceae</taxon>
        <taxon>Botryobasidium</taxon>
    </lineage>
</organism>
<dbReference type="OrthoDB" id="3224178at2759"/>
<gene>
    <name evidence="2" type="ORF">BOTBODRAFT_72912</name>
</gene>
<sequence>LPQSFDAWKNTIWRQEGFGWQWEALRPFFLTKGYDLYVYHEYEGLKPRVRGDPNGCGFGLHGTRTDFTTLPILWCMKGEIWGARDLENRDVVIKPVSYGARSTNELQILKYLNSDALRADKANTTVPVVEFLEYSGWTFAITQRWNDSVIPEFVDIGEVLEWADISHENFLMNYWGVFPPERDRGTKPPKLRKNFAVKYALIDFGYSVQLPPDLDEPSRRGVWPVPREQSAPETKTGAPFDPFAADVYQAGRTIYGW</sequence>
<protein>
    <recommendedName>
        <fullName evidence="4">Protein kinase domain-containing protein</fullName>
    </recommendedName>
</protein>
<feature type="region of interest" description="Disordered" evidence="1">
    <location>
        <begin position="215"/>
        <end position="236"/>
    </location>
</feature>
<evidence type="ECO:0000256" key="1">
    <source>
        <dbReference type="SAM" id="MobiDB-lite"/>
    </source>
</evidence>